<name>A0A8H5HDY4_9AGAR</name>
<reference evidence="2 3" key="1">
    <citation type="journal article" date="2020" name="ISME J.">
        <title>Uncovering the hidden diversity of litter-decomposition mechanisms in mushroom-forming fungi.</title>
        <authorList>
            <person name="Floudas D."/>
            <person name="Bentzer J."/>
            <person name="Ahren D."/>
            <person name="Johansson T."/>
            <person name="Persson P."/>
            <person name="Tunlid A."/>
        </authorList>
    </citation>
    <scope>NUCLEOTIDE SEQUENCE [LARGE SCALE GENOMIC DNA]</scope>
    <source>
        <strain evidence="2 3">CBS 661.87</strain>
    </source>
</reference>
<feature type="compositionally biased region" description="Acidic residues" evidence="1">
    <location>
        <begin position="426"/>
        <end position="442"/>
    </location>
</feature>
<feature type="region of interest" description="Disordered" evidence="1">
    <location>
        <begin position="104"/>
        <end position="174"/>
    </location>
</feature>
<feature type="region of interest" description="Disordered" evidence="1">
    <location>
        <begin position="526"/>
        <end position="615"/>
    </location>
</feature>
<dbReference type="OrthoDB" id="3264327at2759"/>
<proteinExistence type="predicted"/>
<dbReference type="AlphaFoldDB" id="A0A8H5HDY4"/>
<evidence type="ECO:0000313" key="2">
    <source>
        <dbReference type="EMBL" id="KAF5381255.1"/>
    </source>
</evidence>
<feature type="region of interest" description="Disordered" evidence="1">
    <location>
        <begin position="422"/>
        <end position="449"/>
    </location>
</feature>
<organism evidence="2 3">
    <name type="scientific">Tricholomella constricta</name>
    <dbReference type="NCBI Taxonomy" id="117010"/>
    <lineage>
        <taxon>Eukaryota</taxon>
        <taxon>Fungi</taxon>
        <taxon>Dikarya</taxon>
        <taxon>Basidiomycota</taxon>
        <taxon>Agaricomycotina</taxon>
        <taxon>Agaricomycetes</taxon>
        <taxon>Agaricomycetidae</taxon>
        <taxon>Agaricales</taxon>
        <taxon>Tricholomatineae</taxon>
        <taxon>Lyophyllaceae</taxon>
        <taxon>Tricholomella</taxon>
    </lineage>
</organism>
<feature type="compositionally biased region" description="Low complexity" evidence="1">
    <location>
        <begin position="157"/>
        <end position="172"/>
    </location>
</feature>
<protein>
    <submittedName>
        <fullName evidence="2">Uncharacterized protein</fullName>
    </submittedName>
</protein>
<sequence length="659" mass="73625">MLLVEDYRVAGIAPVYGLPAIQKQSLVLVHNPKHNCAANHCDLSATEVIREERQMTDRTRRAVKHFSPHDIMLNTAQMRDALHVQHFRIPPQRLDRAKAILEGATRETNQQKAKEQLISGSSQNTGRGPAAPPPTILADGSSLSDSNWAPRPSLSQHTPSSQASSARSSTHSLTLESLQNHGESRAQDANNSNNCATAELARKKKALKSWCDRLANTLSLKAPQLADLYGMIDLGRDFPEADMRLRIYAQASTLQVLNAVEGQTVQYLAFKETLDEVKEVIGAGKFAITRAQMENLTVYAKDLLFDPSRTKYMVVHHELIDFLEANAQRLGFDKIFGNPAKERILLKACRDKCSNARNQMRKWAYRTIKDPKIKCNLEKATLLLAEKLKRGGPGTSLHYSHQLHLAILRSFAWDYYEAPGAPSPDLDTEDDEDDEDDEDPVESPDVSFPSRKRKKKLHFWKAYDKHWQDLIKTNGEDLLSVVWQQYYNSLIQRDVRQWGRLTGRLMPALPVMYTSTDSAITASSIFSEEQRPSSSQESTLQPSPQTMSPSQSWPNTSDYAFSPMMNPTPSHQNLHSSIFSEYPSTIPSPLPQPSHTAQTRTSETPHPSHHHSQHASYLFPHTSSNVNGWGSVTGSTSNISSSRISSGASNRMSALMNPA</sequence>
<evidence type="ECO:0000256" key="1">
    <source>
        <dbReference type="SAM" id="MobiDB-lite"/>
    </source>
</evidence>
<feature type="region of interest" description="Disordered" evidence="1">
    <location>
        <begin position="634"/>
        <end position="659"/>
    </location>
</feature>
<feature type="compositionally biased region" description="Polar residues" evidence="1">
    <location>
        <begin position="553"/>
        <end position="585"/>
    </location>
</feature>
<evidence type="ECO:0000313" key="3">
    <source>
        <dbReference type="Proteomes" id="UP000565441"/>
    </source>
</evidence>
<gene>
    <name evidence="2" type="ORF">D9615_008395</name>
</gene>
<feature type="compositionally biased region" description="Polar residues" evidence="1">
    <location>
        <begin position="593"/>
        <end position="604"/>
    </location>
</feature>
<accession>A0A8H5HDY4</accession>
<feature type="compositionally biased region" description="Low complexity" evidence="1">
    <location>
        <begin position="634"/>
        <end position="653"/>
    </location>
</feature>
<feature type="compositionally biased region" description="Low complexity" evidence="1">
    <location>
        <begin position="526"/>
        <end position="552"/>
    </location>
</feature>
<dbReference type="Proteomes" id="UP000565441">
    <property type="component" value="Unassembled WGS sequence"/>
</dbReference>
<keyword evidence="3" id="KW-1185">Reference proteome</keyword>
<comment type="caution">
    <text evidence="2">The sequence shown here is derived from an EMBL/GenBank/DDBJ whole genome shotgun (WGS) entry which is preliminary data.</text>
</comment>
<dbReference type="EMBL" id="JAACJP010000011">
    <property type="protein sequence ID" value="KAF5381255.1"/>
    <property type="molecule type" value="Genomic_DNA"/>
</dbReference>